<feature type="compositionally biased region" description="Polar residues" evidence="1">
    <location>
        <begin position="150"/>
        <end position="165"/>
    </location>
</feature>
<organism evidence="2">
    <name type="scientific">Kwoniella bestiolae CBS 10118</name>
    <dbReference type="NCBI Taxonomy" id="1296100"/>
    <lineage>
        <taxon>Eukaryota</taxon>
        <taxon>Fungi</taxon>
        <taxon>Dikarya</taxon>
        <taxon>Basidiomycota</taxon>
        <taxon>Agaricomycotina</taxon>
        <taxon>Tremellomycetes</taxon>
        <taxon>Tremellales</taxon>
        <taxon>Cryptococcaceae</taxon>
        <taxon>Kwoniella</taxon>
    </lineage>
</organism>
<feature type="compositionally biased region" description="Pro residues" evidence="1">
    <location>
        <begin position="181"/>
        <end position="190"/>
    </location>
</feature>
<dbReference type="EMBL" id="CP144547">
    <property type="protein sequence ID" value="WVW86208.1"/>
    <property type="molecule type" value="Genomic_DNA"/>
</dbReference>
<proteinExistence type="predicted"/>
<feature type="region of interest" description="Disordered" evidence="1">
    <location>
        <begin position="99"/>
        <end position="277"/>
    </location>
</feature>
<reference evidence="3" key="4">
    <citation type="submission" date="2024-02" db="EMBL/GenBank/DDBJ databases">
        <title>Comparative genomics of Cryptococcus and Kwoniella reveals pathogenesis evolution and contrasting modes of karyotype evolution via chromosome fusion or intercentromeric recombination.</title>
        <authorList>
            <person name="Coelho M.A."/>
            <person name="David-Palma M."/>
            <person name="Shea T."/>
            <person name="Bowers K."/>
            <person name="McGinley-Smith S."/>
            <person name="Mohammad A.W."/>
            <person name="Gnirke A."/>
            <person name="Yurkov A.M."/>
            <person name="Nowrousian M."/>
            <person name="Sun S."/>
            <person name="Cuomo C.A."/>
            <person name="Heitman J."/>
        </authorList>
    </citation>
    <scope>NUCLEOTIDE SEQUENCE</scope>
    <source>
        <strain evidence="3">CBS 10118</strain>
    </source>
</reference>
<dbReference type="EMBL" id="KI894024">
    <property type="protein sequence ID" value="OCF23034.1"/>
    <property type="molecule type" value="Genomic_DNA"/>
</dbReference>
<protein>
    <submittedName>
        <fullName evidence="2">Uncharacterized protein</fullName>
    </submittedName>
</protein>
<dbReference type="RefSeq" id="XP_019044104.1">
    <property type="nucleotide sequence ID" value="XM_019193981.1"/>
</dbReference>
<dbReference type="VEuPathDB" id="FungiDB:I302_07384"/>
<feature type="compositionally biased region" description="Basic and acidic residues" evidence="1">
    <location>
        <begin position="99"/>
        <end position="111"/>
    </location>
</feature>
<dbReference type="KEGG" id="kbi:30211783"/>
<dbReference type="OrthoDB" id="10632161at2759"/>
<evidence type="ECO:0000313" key="2">
    <source>
        <dbReference type="EMBL" id="OCF23034.1"/>
    </source>
</evidence>
<reference evidence="2" key="3">
    <citation type="submission" date="2014-01" db="EMBL/GenBank/DDBJ databases">
        <title>Evolution of pathogenesis and genome organization in the Tremellales.</title>
        <authorList>
            <person name="Cuomo C."/>
            <person name="Litvintseva A."/>
            <person name="Heitman J."/>
            <person name="Chen Y."/>
            <person name="Sun S."/>
            <person name="Springer D."/>
            <person name="Dromer F."/>
            <person name="Young S."/>
            <person name="Zeng Q."/>
            <person name="Chapman S."/>
            <person name="Gujja S."/>
            <person name="Saif S."/>
            <person name="Birren B."/>
        </authorList>
    </citation>
    <scope>NUCLEOTIDE SEQUENCE</scope>
    <source>
        <strain evidence="2">CBS 10118</strain>
    </source>
</reference>
<reference evidence="2" key="1">
    <citation type="submission" date="2013-07" db="EMBL/GenBank/DDBJ databases">
        <title>The Genome Sequence of Cryptococcus bestiolae CBS10118.</title>
        <authorList>
            <consortium name="The Broad Institute Genome Sequencing Platform"/>
            <person name="Cuomo C."/>
            <person name="Litvintseva A."/>
            <person name="Chen Y."/>
            <person name="Heitman J."/>
            <person name="Sun S."/>
            <person name="Springer D."/>
            <person name="Dromer F."/>
            <person name="Young S.K."/>
            <person name="Zeng Q."/>
            <person name="Gargeya S."/>
            <person name="Fitzgerald M."/>
            <person name="Abouelleil A."/>
            <person name="Alvarado L."/>
            <person name="Berlin A.M."/>
            <person name="Chapman S.B."/>
            <person name="Dewar J."/>
            <person name="Goldberg J."/>
            <person name="Griggs A."/>
            <person name="Gujja S."/>
            <person name="Hansen M."/>
            <person name="Howarth C."/>
            <person name="Imamovic A."/>
            <person name="Larimer J."/>
            <person name="McCowan C."/>
            <person name="Murphy C."/>
            <person name="Pearson M."/>
            <person name="Priest M."/>
            <person name="Roberts A."/>
            <person name="Saif S."/>
            <person name="Shea T."/>
            <person name="Sykes S."/>
            <person name="Wortman J."/>
            <person name="Nusbaum C."/>
            <person name="Birren B."/>
        </authorList>
    </citation>
    <scope>NUCLEOTIDE SEQUENCE [LARGE SCALE GENOMIC DNA]</scope>
    <source>
        <strain evidence="2">CBS 10118</strain>
    </source>
</reference>
<gene>
    <name evidence="2" type="ORF">I302_07384</name>
    <name evidence="3" type="ORF">I302_108250</name>
</gene>
<name>A0A1B9FW83_9TREE</name>
<keyword evidence="4" id="KW-1185">Reference proteome</keyword>
<accession>A0A1B9FW83</accession>
<evidence type="ECO:0000313" key="4">
    <source>
        <dbReference type="Proteomes" id="UP000092730"/>
    </source>
</evidence>
<dbReference type="AlphaFoldDB" id="A0A1B9FW83"/>
<evidence type="ECO:0000313" key="3">
    <source>
        <dbReference type="EMBL" id="WVW86208.1"/>
    </source>
</evidence>
<dbReference type="GeneID" id="30211783"/>
<sequence length="277" mass="29830">MSSPLPDPTLFHLLSLPPLLQPISPPLAALHLARVRLSLSIPTSSTYLGKSLDDWCNLCGGLRLNLGGTTTKKGRRIGVKRRNWKGTVCGVCGEKYKKGEPDRGTIREHPPARRTRRMKLEQEGKGKEKETQDRMSCNRMDSGNVDAHQNDNNGSTNIHQIQTMNEDPPFQSTSIIHPTTSQPPPPPLPPKFLSRPSLSHIPTSSPNLPTYPQPPPVSPPSNAVNTGIKKSSSSAGIGVGAAGGAKRKKKSGLAKLLAENKEREALSKGQGGMWGLG</sequence>
<feature type="compositionally biased region" description="Low complexity" evidence="1">
    <location>
        <begin position="227"/>
        <end position="236"/>
    </location>
</feature>
<evidence type="ECO:0000256" key="1">
    <source>
        <dbReference type="SAM" id="MobiDB-lite"/>
    </source>
</evidence>
<feature type="compositionally biased region" description="Pro residues" evidence="1">
    <location>
        <begin position="209"/>
        <end position="219"/>
    </location>
</feature>
<reference evidence="3" key="2">
    <citation type="submission" date="2013-07" db="EMBL/GenBank/DDBJ databases">
        <authorList>
            <consortium name="The Broad Institute Genome Sequencing Platform"/>
            <person name="Cuomo C."/>
            <person name="Litvintseva A."/>
            <person name="Chen Y."/>
            <person name="Heitman J."/>
            <person name="Sun S."/>
            <person name="Springer D."/>
            <person name="Dromer F."/>
            <person name="Young S.K."/>
            <person name="Zeng Q."/>
            <person name="Gargeya S."/>
            <person name="Fitzgerald M."/>
            <person name="Abouelleil A."/>
            <person name="Alvarado L."/>
            <person name="Berlin A.M."/>
            <person name="Chapman S.B."/>
            <person name="Dewar J."/>
            <person name="Goldberg J."/>
            <person name="Griggs A."/>
            <person name="Gujja S."/>
            <person name="Hansen M."/>
            <person name="Howarth C."/>
            <person name="Imamovic A."/>
            <person name="Larimer J."/>
            <person name="McCowan C."/>
            <person name="Murphy C."/>
            <person name="Pearson M."/>
            <person name="Priest M."/>
            <person name="Roberts A."/>
            <person name="Saif S."/>
            <person name="Shea T."/>
            <person name="Sykes S."/>
            <person name="Wortman J."/>
            <person name="Nusbaum C."/>
            <person name="Birren B."/>
        </authorList>
    </citation>
    <scope>NUCLEOTIDE SEQUENCE</scope>
    <source>
        <strain evidence="3">CBS 10118</strain>
    </source>
</reference>
<feature type="compositionally biased region" description="Basic and acidic residues" evidence="1">
    <location>
        <begin position="118"/>
        <end position="133"/>
    </location>
</feature>
<dbReference type="Proteomes" id="UP000092730">
    <property type="component" value="Chromosome 7"/>
</dbReference>